<dbReference type="AlphaFoldDB" id="A0A0E9RE27"/>
<organism evidence="1">
    <name type="scientific">Anguilla anguilla</name>
    <name type="common">European freshwater eel</name>
    <name type="synonym">Muraena anguilla</name>
    <dbReference type="NCBI Taxonomy" id="7936"/>
    <lineage>
        <taxon>Eukaryota</taxon>
        <taxon>Metazoa</taxon>
        <taxon>Chordata</taxon>
        <taxon>Craniata</taxon>
        <taxon>Vertebrata</taxon>
        <taxon>Euteleostomi</taxon>
        <taxon>Actinopterygii</taxon>
        <taxon>Neopterygii</taxon>
        <taxon>Teleostei</taxon>
        <taxon>Anguilliformes</taxon>
        <taxon>Anguillidae</taxon>
        <taxon>Anguilla</taxon>
    </lineage>
</organism>
<reference evidence="1" key="1">
    <citation type="submission" date="2014-11" db="EMBL/GenBank/DDBJ databases">
        <authorList>
            <person name="Amaro Gonzalez C."/>
        </authorList>
    </citation>
    <scope>NUCLEOTIDE SEQUENCE</scope>
</reference>
<accession>A0A0E9RE27</accession>
<sequence>MLHAFNPVHVNGPLCDLECTEKPIQLVFLKNTVVVPYKALRDGHW</sequence>
<protein>
    <submittedName>
        <fullName evidence="1">Uncharacterized protein</fullName>
    </submittedName>
</protein>
<evidence type="ECO:0000313" key="1">
    <source>
        <dbReference type="EMBL" id="JAH27329.1"/>
    </source>
</evidence>
<name>A0A0E9RE27_ANGAN</name>
<proteinExistence type="predicted"/>
<dbReference type="EMBL" id="GBXM01081248">
    <property type="protein sequence ID" value="JAH27329.1"/>
    <property type="molecule type" value="Transcribed_RNA"/>
</dbReference>
<reference evidence="1" key="2">
    <citation type="journal article" date="2015" name="Fish Shellfish Immunol.">
        <title>Early steps in the European eel (Anguilla anguilla)-Vibrio vulnificus interaction in the gills: Role of the RtxA13 toxin.</title>
        <authorList>
            <person name="Callol A."/>
            <person name="Pajuelo D."/>
            <person name="Ebbesson L."/>
            <person name="Teles M."/>
            <person name="MacKenzie S."/>
            <person name="Amaro C."/>
        </authorList>
    </citation>
    <scope>NUCLEOTIDE SEQUENCE</scope>
</reference>